<reference evidence="1 2" key="1">
    <citation type="submission" date="2019-08" db="EMBL/GenBank/DDBJ databases">
        <title>Complete genome sequence of Candidatus Uab amorphum.</title>
        <authorList>
            <person name="Shiratori T."/>
            <person name="Suzuki S."/>
            <person name="Kakizawa Y."/>
            <person name="Ishida K."/>
        </authorList>
    </citation>
    <scope>NUCLEOTIDE SEQUENCE [LARGE SCALE GENOMIC DNA]</scope>
    <source>
        <strain evidence="1 2">SRT547</strain>
    </source>
</reference>
<accession>A0A5S9IVF7</accession>
<gene>
    <name evidence="1" type="ORF">UABAM_06447</name>
</gene>
<organism evidence="1 2">
    <name type="scientific">Uabimicrobium amorphum</name>
    <dbReference type="NCBI Taxonomy" id="2596890"/>
    <lineage>
        <taxon>Bacteria</taxon>
        <taxon>Pseudomonadati</taxon>
        <taxon>Planctomycetota</taxon>
        <taxon>Candidatus Uabimicrobiia</taxon>
        <taxon>Candidatus Uabimicrobiales</taxon>
        <taxon>Candidatus Uabimicrobiaceae</taxon>
        <taxon>Candidatus Uabimicrobium</taxon>
    </lineage>
</organism>
<protein>
    <submittedName>
        <fullName evidence="1">Uncharacterized protein</fullName>
    </submittedName>
</protein>
<dbReference type="KEGG" id="uam:UABAM_06447"/>
<dbReference type="Proteomes" id="UP000326354">
    <property type="component" value="Chromosome"/>
</dbReference>
<evidence type="ECO:0000313" key="2">
    <source>
        <dbReference type="Proteomes" id="UP000326354"/>
    </source>
</evidence>
<dbReference type="RefSeq" id="WP_151972139.1">
    <property type="nucleotide sequence ID" value="NZ_AP019860.1"/>
</dbReference>
<evidence type="ECO:0000313" key="1">
    <source>
        <dbReference type="EMBL" id="BBM88031.1"/>
    </source>
</evidence>
<proteinExistence type="predicted"/>
<keyword evidence="2" id="KW-1185">Reference proteome</keyword>
<dbReference type="OrthoDB" id="196248at2"/>
<sequence>MALRKKGSRLITVDDVEYRWVVASDKKGIHLVIEHAEEPGQRLVVAFHRKDKDGEATAVTPTNVKDIVEIGLQKGWNPTKQAQQLHLGQGEEILQYF</sequence>
<name>A0A5S9IVF7_UABAM</name>
<dbReference type="EMBL" id="AP019860">
    <property type="protein sequence ID" value="BBM88031.1"/>
    <property type="molecule type" value="Genomic_DNA"/>
</dbReference>
<dbReference type="AlphaFoldDB" id="A0A5S9IVF7"/>